<keyword evidence="8" id="KW-0028">Amino-acid biosynthesis</keyword>
<evidence type="ECO:0000256" key="10">
    <source>
        <dbReference type="ARBA" id="ARBA00048798"/>
    </source>
</evidence>
<dbReference type="RefSeq" id="WP_283742235.1">
    <property type="nucleotide sequence ID" value="NZ_JASJEV010000022.1"/>
</dbReference>
<dbReference type="Proteomes" id="UP001321492">
    <property type="component" value="Unassembled WGS sequence"/>
</dbReference>
<comment type="function">
    <text evidence="1">Acts on leucine, isoleucine and valine.</text>
</comment>
<evidence type="ECO:0000256" key="5">
    <source>
        <dbReference type="ARBA" id="ARBA00009320"/>
    </source>
</evidence>
<evidence type="ECO:0000313" key="13">
    <source>
        <dbReference type="Proteomes" id="UP001321492"/>
    </source>
</evidence>
<evidence type="ECO:0000256" key="3">
    <source>
        <dbReference type="ARBA" id="ARBA00004931"/>
    </source>
</evidence>
<dbReference type="InterPro" id="IPR001544">
    <property type="entry name" value="Aminotrans_IV"/>
</dbReference>
<dbReference type="InterPro" id="IPR050571">
    <property type="entry name" value="Class-IV_PLP-Dep_Aminotrnsfr"/>
</dbReference>
<keyword evidence="8" id="KW-0100">Branched-chain amino acid biosynthesis</keyword>
<dbReference type="InterPro" id="IPR036038">
    <property type="entry name" value="Aminotransferase-like"/>
</dbReference>
<comment type="caution">
    <text evidence="12">The sequence shown here is derived from an EMBL/GenBank/DDBJ whole genome shotgun (WGS) entry which is preliminary data.</text>
</comment>
<dbReference type="EMBL" id="JASJEV010000022">
    <property type="protein sequence ID" value="MDJ1160236.1"/>
    <property type="molecule type" value="Genomic_DNA"/>
</dbReference>
<comment type="pathway">
    <text evidence="4">Amino-acid biosynthesis; L-leucine biosynthesis; L-leucine from 3-methyl-2-oxobutanoate: step 4/4.</text>
</comment>
<dbReference type="CDD" id="cd01558">
    <property type="entry name" value="D-AAT_like"/>
    <property type="match status" value="1"/>
</dbReference>
<dbReference type="InterPro" id="IPR043132">
    <property type="entry name" value="BCAT-like_C"/>
</dbReference>
<evidence type="ECO:0000256" key="9">
    <source>
        <dbReference type="ARBA" id="ARBA00048212"/>
    </source>
</evidence>
<organism evidence="12 13">
    <name type="scientific">Chelatococcus albus</name>
    <dbReference type="NCBI Taxonomy" id="3047466"/>
    <lineage>
        <taxon>Bacteria</taxon>
        <taxon>Pseudomonadati</taxon>
        <taxon>Pseudomonadota</taxon>
        <taxon>Alphaproteobacteria</taxon>
        <taxon>Hyphomicrobiales</taxon>
        <taxon>Chelatococcaceae</taxon>
        <taxon>Chelatococcus</taxon>
    </lineage>
</organism>
<name>A0ABT7ALH8_9HYPH</name>
<evidence type="ECO:0000256" key="1">
    <source>
        <dbReference type="ARBA" id="ARBA00003109"/>
    </source>
</evidence>
<dbReference type="NCBIfam" id="NF005209">
    <property type="entry name" value="PRK06680.1"/>
    <property type="match status" value="1"/>
</dbReference>
<dbReference type="SUPFAM" id="SSF56752">
    <property type="entry name" value="D-aminoacid aminotransferase-like PLP-dependent enzymes"/>
    <property type="match status" value="1"/>
</dbReference>
<evidence type="ECO:0000256" key="7">
    <source>
        <dbReference type="ARBA" id="ARBA00014472"/>
    </source>
</evidence>
<evidence type="ECO:0000256" key="11">
    <source>
        <dbReference type="ARBA" id="ARBA00049229"/>
    </source>
</evidence>
<evidence type="ECO:0000256" key="8">
    <source>
        <dbReference type="ARBA" id="ARBA00023304"/>
    </source>
</evidence>
<dbReference type="Pfam" id="PF01063">
    <property type="entry name" value="Aminotran_4"/>
    <property type="match status" value="1"/>
</dbReference>
<keyword evidence="13" id="KW-1185">Reference proteome</keyword>
<accession>A0ABT7ALH8</accession>
<protein>
    <recommendedName>
        <fullName evidence="7">Probable branched-chain-amino-acid aminotransferase</fullName>
        <ecNumber evidence="6">2.6.1.42</ecNumber>
    </recommendedName>
</protein>
<dbReference type="Gene3D" id="3.30.470.10">
    <property type="match status" value="1"/>
</dbReference>
<gene>
    <name evidence="12" type="ORF">QNA08_18645</name>
</gene>
<dbReference type="PANTHER" id="PTHR42743:SF11">
    <property type="entry name" value="AMINODEOXYCHORISMATE LYASE"/>
    <property type="match status" value="1"/>
</dbReference>
<comment type="catalytic activity">
    <reaction evidence="11">
        <text>L-leucine + 2-oxoglutarate = 4-methyl-2-oxopentanoate + L-glutamate</text>
        <dbReference type="Rhea" id="RHEA:18321"/>
        <dbReference type="ChEBI" id="CHEBI:16810"/>
        <dbReference type="ChEBI" id="CHEBI:17865"/>
        <dbReference type="ChEBI" id="CHEBI:29985"/>
        <dbReference type="ChEBI" id="CHEBI:57427"/>
        <dbReference type="EC" id="2.6.1.42"/>
    </reaction>
</comment>
<evidence type="ECO:0000256" key="2">
    <source>
        <dbReference type="ARBA" id="ARBA00004824"/>
    </source>
</evidence>
<reference evidence="12 13" key="1">
    <citation type="submission" date="2023-05" db="EMBL/GenBank/DDBJ databases">
        <title>Chelatococcus sp. nov., a moderately thermophilic bacterium isolated from hot spring microbial mat.</title>
        <authorList>
            <person name="Hu C.-J."/>
            <person name="Li W.-J."/>
        </authorList>
    </citation>
    <scope>NUCLEOTIDE SEQUENCE [LARGE SCALE GENOMIC DNA]</scope>
    <source>
        <strain evidence="12 13">SYSU G07232</strain>
    </source>
</reference>
<comment type="catalytic activity">
    <reaction evidence="9">
        <text>L-valine + 2-oxoglutarate = 3-methyl-2-oxobutanoate + L-glutamate</text>
        <dbReference type="Rhea" id="RHEA:24813"/>
        <dbReference type="ChEBI" id="CHEBI:11851"/>
        <dbReference type="ChEBI" id="CHEBI:16810"/>
        <dbReference type="ChEBI" id="CHEBI:29985"/>
        <dbReference type="ChEBI" id="CHEBI:57762"/>
        <dbReference type="EC" id="2.6.1.42"/>
    </reaction>
</comment>
<dbReference type="Gene3D" id="3.20.10.10">
    <property type="entry name" value="D-amino Acid Aminotransferase, subunit A, domain 2"/>
    <property type="match status" value="1"/>
</dbReference>
<evidence type="ECO:0000313" key="12">
    <source>
        <dbReference type="EMBL" id="MDJ1160236.1"/>
    </source>
</evidence>
<comment type="pathway">
    <text evidence="3">Amino-acid biosynthesis; L-valine biosynthesis; L-valine from pyruvate: step 4/4.</text>
</comment>
<evidence type="ECO:0000256" key="6">
    <source>
        <dbReference type="ARBA" id="ARBA00013053"/>
    </source>
</evidence>
<dbReference type="InterPro" id="IPR043131">
    <property type="entry name" value="BCAT-like_N"/>
</dbReference>
<dbReference type="PANTHER" id="PTHR42743">
    <property type="entry name" value="AMINO-ACID AMINOTRANSFERASE"/>
    <property type="match status" value="1"/>
</dbReference>
<evidence type="ECO:0000256" key="4">
    <source>
        <dbReference type="ARBA" id="ARBA00005072"/>
    </source>
</evidence>
<comment type="catalytic activity">
    <reaction evidence="10">
        <text>L-isoleucine + 2-oxoglutarate = (S)-3-methyl-2-oxopentanoate + L-glutamate</text>
        <dbReference type="Rhea" id="RHEA:24801"/>
        <dbReference type="ChEBI" id="CHEBI:16810"/>
        <dbReference type="ChEBI" id="CHEBI:29985"/>
        <dbReference type="ChEBI" id="CHEBI:35146"/>
        <dbReference type="ChEBI" id="CHEBI:58045"/>
        <dbReference type="EC" id="2.6.1.42"/>
    </reaction>
</comment>
<comment type="pathway">
    <text evidence="2">Amino-acid biosynthesis; L-isoleucine biosynthesis; L-isoleucine from 2-oxobutanoate: step 4/4.</text>
</comment>
<dbReference type="EC" id="2.6.1.42" evidence="6"/>
<comment type="similarity">
    <text evidence="5">Belongs to the class-IV pyridoxal-phosphate-dependent aminotransferase family.</text>
</comment>
<sequence>MSRIAYVNGAFVPLEEASISILDRGFLFADGIYEVSAVLDGKLVDNEAHLARLQRSVGEIALELPETLARIEEIQKELVARNRLASGMVYMQVTRGAADRDFAFPRGVKPTLVMFTQEKDIVNAPAAKTGIAVKTVPDIRWARRDIKSVALLAQVLAKQAAAEAGCQEAWMIEDGVVTEGGSSSAFILTAGDVLVTRPNSNAILPGCTRKAVMALAEERQIRVEERTFSIDEALAAKEAFITSASSFVQPVVTIDGRPVADGRPGPVATRLREIYIDFARATGR</sequence>
<proteinExistence type="inferred from homology"/>